<evidence type="ECO:0000313" key="12">
    <source>
        <dbReference type="Proteomes" id="UP000226429"/>
    </source>
</evidence>
<keyword evidence="5" id="KW-0819">tRNA processing</keyword>
<evidence type="ECO:0000256" key="6">
    <source>
        <dbReference type="ARBA" id="ARBA00022723"/>
    </source>
</evidence>
<dbReference type="GO" id="GO:0002949">
    <property type="term" value="P:tRNA threonylcarbamoyladenosine modification"/>
    <property type="evidence" value="ECO:0007669"/>
    <property type="project" value="InterPro"/>
</dbReference>
<dbReference type="Gene3D" id="3.40.50.300">
    <property type="entry name" value="P-loop containing nucleotide triphosphate hydrolases"/>
    <property type="match status" value="1"/>
</dbReference>
<evidence type="ECO:0000256" key="1">
    <source>
        <dbReference type="ARBA" id="ARBA00004496"/>
    </source>
</evidence>
<evidence type="ECO:0000256" key="3">
    <source>
        <dbReference type="ARBA" id="ARBA00019010"/>
    </source>
</evidence>
<keyword evidence="7" id="KW-0547">Nucleotide-binding</keyword>
<evidence type="ECO:0000313" key="11">
    <source>
        <dbReference type="EMBL" id="RDH40342.1"/>
    </source>
</evidence>
<keyword evidence="4" id="KW-0963">Cytoplasm</keyword>
<dbReference type="GO" id="GO:0005524">
    <property type="term" value="F:ATP binding"/>
    <property type="evidence" value="ECO:0007669"/>
    <property type="project" value="UniProtKB-KW"/>
</dbReference>
<dbReference type="InterPro" id="IPR027417">
    <property type="entry name" value="P-loop_NTPase"/>
</dbReference>
<protein>
    <recommendedName>
        <fullName evidence="3">tRNA threonylcarbamoyladenosine biosynthesis protein TsaE</fullName>
    </recommendedName>
    <alternativeName>
        <fullName evidence="10">t(6)A37 threonylcarbamoyladenosine biosynthesis protein TsaE</fullName>
    </alternativeName>
</protein>
<dbReference type="GO" id="GO:0005737">
    <property type="term" value="C:cytoplasm"/>
    <property type="evidence" value="ECO:0007669"/>
    <property type="project" value="UniProtKB-SubCell"/>
</dbReference>
<evidence type="ECO:0000256" key="5">
    <source>
        <dbReference type="ARBA" id="ARBA00022694"/>
    </source>
</evidence>
<evidence type="ECO:0000256" key="4">
    <source>
        <dbReference type="ARBA" id="ARBA00022490"/>
    </source>
</evidence>
<sequence length="156" mass="17900">MPVLLLKTEKETQRLAIKLAKCCPKNQRFIIFLSGELGAGKTYFVRAFIKSFGYPGLVKSPTYTLVETYEISTYLIYHLDLYRLQDPVEILDMGLYDEFDRSAIWLIEWPKRAISFLPKPDITVNFNLVGTTRQIQLEAQTCQGEQALISLNKASK</sequence>
<reference evidence="11 12" key="1">
    <citation type="journal article" date="2017" name="Int. J. Syst. Evol. Microbiol.">
        <title>Aquarickettsiella crustaci n. gen. n. sp. (Gammaproteobacteria: Legionellales: Coxiellaceae); a bacterial pathogen of the freshwater crustacean: Gammarus fossarum (Malacostraca: Amphipoda).</title>
        <authorList>
            <person name="Bojko J."/>
            <person name="Dunn A.M."/>
            <person name="Stebbing P.D."/>
            <person name="Van Aerle R."/>
            <person name="Bacela-Spychalska K."/>
            <person name="Bean T.P."/>
            <person name="Stentiford G.D."/>
        </authorList>
    </citation>
    <scope>NUCLEOTIDE SEQUENCE [LARGE SCALE GENOMIC DNA]</scope>
    <source>
        <strain evidence="11">RA15029</strain>
    </source>
</reference>
<evidence type="ECO:0000256" key="2">
    <source>
        <dbReference type="ARBA" id="ARBA00007599"/>
    </source>
</evidence>
<dbReference type="PANTHER" id="PTHR33540:SF2">
    <property type="entry name" value="TRNA THREONYLCARBAMOYLADENOSINE BIOSYNTHESIS PROTEIN TSAE"/>
    <property type="match status" value="1"/>
</dbReference>
<organism evidence="11 12">
    <name type="scientific">Candidatus Aquirickettsiella gammari</name>
    <dbReference type="NCBI Taxonomy" id="2016198"/>
    <lineage>
        <taxon>Bacteria</taxon>
        <taxon>Pseudomonadati</taxon>
        <taxon>Pseudomonadota</taxon>
        <taxon>Gammaproteobacteria</taxon>
        <taxon>Legionellales</taxon>
        <taxon>Coxiellaceae</taxon>
        <taxon>Candidatus Aquirickettsiella</taxon>
    </lineage>
</organism>
<keyword evidence="12" id="KW-1185">Reference proteome</keyword>
<comment type="subcellular location">
    <subcellularLocation>
        <location evidence="1">Cytoplasm</location>
    </subcellularLocation>
</comment>
<name>A0A370CHH2_9COXI</name>
<dbReference type="GO" id="GO:0016740">
    <property type="term" value="F:transferase activity"/>
    <property type="evidence" value="ECO:0007669"/>
    <property type="project" value="UniProtKB-KW"/>
</dbReference>
<dbReference type="EMBL" id="NMOS02000010">
    <property type="protein sequence ID" value="RDH40342.1"/>
    <property type="molecule type" value="Genomic_DNA"/>
</dbReference>
<dbReference type="GO" id="GO:0046872">
    <property type="term" value="F:metal ion binding"/>
    <property type="evidence" value="ECO:0007669"/>
    <property type="project" value="UniProtKB-KW"/>
</dbReference>
<proteinExistence type="inferred from homology"/>
<dbReference type="Pfam" id="PF02367">
    <property type="entry name" value="TsaE"/>
    <property type="match status" value="1"/>
</dbReference>
<dbReference type="SUPFAM" id="SSF52540">
    <property type="entry name" value="P-loop containing nucleoside triphosphate hydrolases"/>
    <property type="match status" value="1"/>
</dbReference>
<dbReference type="Proteomes" id="UP000226429">
    <property type="component" value="Unassembled WGS sequence"/>
</dbReference>
<evidence type="ECO:0000256" key="10">
    <source>
        <dbReference type="ARBA" id="ARBA00032441"/>
    </source>
</evidence>
<dbReference type="NCBIfam" id="TIGR00150">
    <property type="entry name" value="T6A_YjeE"/>
    <property type="match status" value="1"/>
</dbReference>
<evidence type="ECO:0000256" key="8">
    <source>
        <dbReference type="ARBA" id="ARBA00022840"/>
    </source>
</evidence>
<comment type="similarity">
    <text evidence="2">Belongs to the TsaE family.</text>
</comment>
<keyword evidence="8" id="KW-0067">ATP-binding</keyword>
<keyword evidence="6" id="KW-0479">Metal-binding</keyword>
<dbReference type="InterPro" id="IPR003442">
    <property type="entry name" value="T6A_TsaE"/>
</dbReference>
<evidence type="ECO:0000256" key="7">
    <source>
        <dbReference type="ARBA" id="ARBA00022741"/>
    </source>
</evidence>
<keyword evidence="9" id="KW-0460">Magnesium</keyword>
<evidence type="ECO:0000256" key="9">
    <source>
        <dbReference type="ARBA" id="ARBA00022842"/>
    </source>
</evidence>
<comment type="caution">
    <text evidence="11">The sequence shown here is derived from an EMBL/GenBank/DDBJ whole genome shotgun (WGS) entry which is preliminary data.</text>
</comment>
<accession>A0A370CHH2</accession>
<reference evidence="11 12" key="2">
    <citation type="journal article" date="2018" name="J. Invertebr. Pathol.">
        <title>'Candidatus Aquirickettsiella gammari' (Gammaproteobacteria: Legionellales: Coxiellaceae): A bacterial pathogen of the freshwater crustacean Gammarus fossarum (Malacostraca: Amphipoda).</title>
        <authorList>
            <person name="Bojko J."/>
            <person name="Dunn A.M."/>
            <person name="Stebbing P.D."/>
            <person name="van Aerle R."/>
            <person name="Bacela-Spychalska K."/>
            <person name="Bean T.P."/>
            <person name="Urrutia A."/>
            <person name="Stentiford G.D."/>
        </authorList>
    </citation>
    <scope>NUCLEOTIDE SEQUENCE [LARGE SCALE GENOMIC DNA]</scope>
    <source>
        <strain evidence="11">RA15029</strain>
    </source>
</reference>
<gene>
    <name evidence="11" type="ORF">CFE62_004365</name>
</gene>
<dbReference type="PANTHER" id="PTHR33540">
    <property type="entry name" value="TRNA THREONYLCARBAMOYLADENOSINE BIOSYNTHESIS PROTEIN TSAE"/>
    <property type="match status" value="1"/>
</dbReference>
<dbReference type="AlphaFoldDB" id="A0A370CHH2"/>